<keyword evidence="3" id="KW-1185">Reference proteome</keyword>
<dbReference type="KEGG" id="psac:PSM36_0237"/>
<dbReference type="Proteomes" id="UP000187464">
    <property type="component" value="Chromosome I"/>
</dbReference>
<dbReference type="AlphaFoldDB" id="A0A1R3SRR2"/>
<dbReference type="EMBL" id="LT605205">
    <property type="protein sequence ID" value="SCD19073.1"/>
    <property type="molecule type" value="Genomic_DNA"/>
</dbReference>
<accession>A0A1R3SRR2</accession>
<dbReference type="STRING" id="1642647.PSM36_0237"/>
<organism evidence="2 3">
    <name type="scientific">Proteiniphilum saccharofermentans</name>
    <dbReference type="NCBI Taxonomy" id="1642647"/>
    <lineage>
        <taxon>Bacteria</taxon>
        <taxon>Pseudomonadati</taxon>
        <taxon>Bacteroidota</taxon>
        <taxon>Bacteroidia</taxon>
        <taxon>Bacteroidales</taxon>
        <taxon>Dysgonomonadaceae</taxon>
        <taxon>Proteiniphilum</taxon>
    </lineage>
</organism>
<dbReference type="HAMAP" id="MF_00652">
    <property type="entry name" value="UPF0246"/>
    <property type="match status" value="1"/>
</dbReference>
<dbReference type="Pfam" id="PF03883">
    <property type="entry name" value="H2O2_YaaD"/>
    <property type="match status" value="1"/>
</dbReference>
<gene>
    <name evidence="2" type="ORF">PSM36_0237</name>
</gene>
<dbReference type="PANTHER" id="PTHR30283">
    <property type="entry name" value="PEROXIDE STRESS RESPONSE PROTEIN YAAA"/>
    <property type="match status" value="1"/>
</dbReference>
<dbReference type="InterPro" id="IPR005583">
    <property type="entry name" value="YaaA"/>
</dbReference>
<evidence type="ECO:0000313" key="2">
    <source>
        <dbReference type="EMBL" id="SCD19073.1"/>
    </source>
</evidence>
<dbReference type="RefSeq" id="WP_076928430.1">
    <property type="nucleotide sequence ID" value="NZ_LT605205.1"/>
</dbReference>
<proteinExistence type="inferred from homology"/>
<name>A0A1R3SRR2_9BACT</name>
<reference evidence="2 3" key="1">
    <citation type="submission" date="2016-08" db="EMBL/GenBank/DDBJ databases">
        <authorList>
            <person name="Seilhamer J.J."/>
        </authorList>
    </citation>
    <scope>NUCLEOTIDE SEQUENCE [LARGE SCALE GENOMIC DNA]</scope>
    <source>
        <strain evidence="2">M3/6</strain>
    </source>
</reference>
<protein>
    <recommendedName>
        <fullName evidence="1">UPF0246 protein PSM36_0237</fullName>
    </recommendedName>
</protein>
<evidence type="ECO:0000256" key="1">
    <source>
        <dbReference type="HAMAP-Rule" id="MF_00652"/>
    </source>
</evidence>
<dbReference type="GO" id="GO:0033194">
    <property type="term" value="P:response to hydroperoxide"/>
    <property type="evidence" value="ECO:0007669"/>
    <property type="project" value="TreeGrafter"/>
</dbReference>
<comment type="similarity">
    <text evidence="1">Belongs to the UPF0246 family.</text>
</comment>
<evidence type="ECO:0000313" key="3">
    <source>
        <dbReference type="Proteomes" id="UP000187464"/>
    </source>
</evidence>
<dbReference type="GO" id="GO:0005829">
    <property type="term" value="C:cytosol"/>
    <property type="evidence" value="ECO:0007669"/>
    <property type="project" value="TreeGrafter"/>
</dbReference>
<dbReference type="PANTHER" id="PTHR30283:SF4">
    <property type="entry name" value="PEROXIDE STRESS RESISTANCE PROTEIN YAAA"/>
    <property type="match status" value="1"/>
</dbReference>
<sequence length="253" mass="29250">MQIILSPAKLMDFSGKTGGIKPSKPLFPERTKELIAVCRRLSEREIATEMEINAKMAHEVYEYFQTFDLRSTPKQSAALAYNGIAYKGLNAHDFSAEDFDFAQRHLNIISGLYGIVRPLDAIKPYRLEMQRKIVPQGYKTLYDFWGDTVNDHLSKKLRKGDKTIINVASKEYAKVVRKNKLPKGTKIIDIQFLQQENDTLKQIVVHSKKARGLMSRFIIKNRLIDPEEVKGFDYEGYFFYPALSKEDTWVFVR</sequence>